<dbReference type="InterPro" id="IPR013762">
    <property type="entry name" value="Integrase-like_cat_sf"/>
</dbReference>
<dbReference type="STRING" id="200324.A0A2N5TXV7"/>
<name>A0A2N5TXV7_9BASI</name>
<dbReference type="GO" id="GO:0015074">
    <property type="term" value="P:DNA integration"/>
    <property type="evidence" value="ECO:0007669"/>
    <property type="project" value="InterPro"/>
</dbReference>
<feature type="compositionally biased region" description="Pro residues" evidence="2">
    <location>
        <begin position="1"/>
        <end position="20"/>
    </location>
</feature>
<gene>
    <name evidence="3" type="ORF">PCANC_24498</name>
    <name evidence="4" type="ORF">PCASD_01883</name>
</gene>
<dbReference type="EMBL" id="PGCI01000012">
    <property type="protein sequence ID" value="PLW50182.1"/>
    <property type="molecule type" value="Genomic_DNA"/>
</dbReference>
<dbReference type="InterPro" id="IPR052925">
    <property type="entry name" value="Phage_Integrase-like_Recomb"/>
</dbReference>
<dbReference type="PANTHER" id="PTHR34605:SF3">
    <property type="entry name" value="P CELL-TYPE AGGLUTINATION PROTEIN MAP4-LIKE-RELATED"/>
    <property type="match status" value="1"/>
</dbReference>
<evidence type="ECO:0000256" key="2">
    <source>
        <dbReference type="SAM" id="MobiDB-lite"/>
    </source>
</evidence>
<evidence type="ECO:0000313" key="3">
    <source>
        <dbReference type="EMBL" id="PLW30333.1"/>
    </source>
</evidence>
<accession>A0A2N5TXV7</accession>
<dbReference type="AlphaFoldDB" id="A0A2N5TXV7"/>
<dbReference type="Gene3D" id="1.10.443.10">
    <property type="entry name" value="Intergrase catalytic core"/>
    <property type="match status" value="1"/>
</dbReference>
<organism evidence="3 5">
    <name type="scientific">Puccinia coronata f. sp. avenae</name>
    <dbReference type="NCBI Taxonomy" id="200324"/>
    <lineage>
        <taxon>Eukaryota</taxon>
        <taxon>Fungi</taxon>
        <taxon>Dikarya</taxon>
        <taxon>Basidiomycota</taxon>
        <taxon>Pucciniomycotina</taxon>
        <taxon>Pucciniomycetes</taxon>
        <taxon>Pucciniales</taxon>
        <taxon>Pucciniaceae</taxon>
        <taxon>Puccinia</taxon>
    </lineage>
</organism>
<dbReference type="OrthoDB" id="2506750at2759"/>
<evidence type="ECO:0000256" key="1">
    <source>
        <dbReference type="ARBA" id="ARBA00023172"/>
    </source>
</evidence>
<dbReference type="GO" id="GO:0003677">
    <property type="term" value="F:DNA binding"/>
    <property type="evidence" value="ECO:0007669"/>
    <property type="project" value="InterPro"/>
</dbReference>
<proteinExistence type="predicted"/>
<protein>
    <recommendedName>
        <fullName evidence="7">Tyr recombinase domain-containing protein</fullName>
    </recommendedName>
</protein>
<keyword evidence="5" id="KW-1185">Reference proteome</keyword>
<comment type="caution">
    <text evidence="3">The sequence shown here is derived from an EMBL/GenBank/DDBJ whole genome shotgun (WGS) entry which is preliminary data.</text>
</comment>
<dbReference type="InterPro" id="IPR011010">
    <property type="entry name" value="DNA_brk_join_enz"/>
</dbReference>
<sequence length="183" mass="20245">MSDLPPDPPETRNSPPPNPPLGGKVTHEKDLVLCSDVVIKPRYTKVFIREAKTGGSGLPQTIKLVRHNLFLCPIKAILRRLANAPTGDSSLFGYCGPIGRVNITRKMMVYRIQQLLKDGGFVGLTGHSFRVGGASLRHALGVPVDQIKKLGRWKSDCYKVYIKEYFEADLEDFKNLLDAIADA</sequence>
<dbReference type="Proteomes" id="UP000235392">
    <property type="component" value="Unassembled WGS sequence"/>
</dbReference>
<dbReference type="GO" id="GO:0006310">
    <property type="term" value="P:DNA recombination"/>
    <property type="evidence" value="ECO:0007669"/>
    <property type="project" value="UniProtKB-KW"/>
</dbReference>
<evidence type="ECO:0000313" key="4">
    <source>
        <dbReference type="EMBL" id="PLW50182.1"/>
    </source>
</evidence>
<evidence type="ECO:0000313" key="5">
    <source>
        <dbReference type="Proteomes" id="UP000235388"/>
    </source>
</evidence>
<feature type="region of interest" description="Disordered" evidence="2">
    <location>
        <begin position="1"/>
        <end position="26"/>
    </location>
</feature>
<evidence type="ECO:0008006" key="7">
    <source>
        <dbReference type="Google" id="ProtNLM"/>
    </source>
</evidence>
<dbReference type="SUPFAM" id="SSF56349">
    <property type="entry name" value="DNA breaking-rejoining enzymes"/>
    <property type="match status" value="1"/>
</dbReference>
<evidence type="ECO:0000313" key="6">
    <source>
        <dbReference type="Proteomes" id="UP000235392"/>
    </source>
</evidence>
<dbReference type="Proteomes" id="UP000235388">
    <property type="component" value="Unassembled WGS sequence"/>
</dbReference>
<keyword evidence="1" id="KW-0233">DNA recombination</keyword>
<reference evidence="5 6" key="1">
    <citation type="submission" date="2017-11" db="EMBL/GenBank/DDBJ databases">
        <title>De novo assembly and phasing of dikaryotic genomes from two isolates of Puccinia coronata f. sp. avenae, the causal agent of oat crown rust.</title>
        <authorList>
            <person name="Miller M.E."/>
            <person name="Zhang Y."/>
            <person name="Omidvar V."/>
            <person name="Sperschneider J."/>
            <person name="Schwessinger B."/>
            <person name="Raley C."/>
            <person name="Palmer J.M."/>
            <person name="Garnica D."/>
            <person name="Upadhyaya N."/>
            <person name="Rathjen J."/>
            <person name="Taylor J.M."/>
            <person name="Park R.F."/>
            <person name="Dodds P.N."/>
            <person name="Hirsch C.D."/>
            <person name="Kianian S.F."/>
            <person name="Figueroa M."/>
        </authorList>
    </citation>
    <scope>NUCLEOTIDE SEQUENCE [LARGE SCALE GENOMIC DNA]</scope>
    <source>
        <strain evidence="3">12NC29</strain>
        <strain evidence="4">12SD80</strain>
    </source>
</reference>
<dbReference type="EMBL" id="PGCJ01000381">
    <property type="protein sequence ID" value="PLW30333.1"/>
    <property type="molecule type" value="Genomic_DNA"/>
</dbReference>
<dbReference type="PANTHER" id="PTHR34605">
    <property type="entry name" value="PHAGE_INTEGRASE DOMAIN-CONTAINING PROTEIN"/>
    <property type="match status" value="1"/>
</dbReference>